<dbReference type="EMBL" id="BAAAMR010000077">
    <property type="protein sequence ID" value="GAA2157874.1"/>
    <property type="molecule type" value="Genomic_DNA"/>
</dbReference>
<dbReference type="InterPro" id="IPR050204">
    <property type="entry name" value="AraC_XylS_family_regulators"/>
</dbReference>
<dbReference type="SMART" id="SM00342">
    <property type="entry name" value="HTH_ARAC"/>
    <property type="match status" value="1"/>
</dbReference>
<dbReference type="RefSeq" id="WP_344276894.1">
    <property type="nucleotide sequence ID" value="NZ_BAAAMR010000077.1"/>
</dbReference>
<evidence type="ECO:0000256" key="3">
    <source>
        <dbReference type="ARBA" id="ARBA00023163"/>
    </source>
</evidence>
<dbReference type="InterPro" id="IPR018060">
    <property type="entry name" value="HTH_AraC"/>
</dbReference>
<accession>A0ABN3AAN6</accession>
<comment type="caution">
    <text evidence="6">The sequence shown here is derived from an EMBL/GenBank/DDBJ whole genome shotgun (WGS) entry which is preliminary data.</text>
</comment>
<keyword evidence="2" id="KW-0238">DNA-binding</keyword>
<evidence type="ECO:0000313" key="6">
    <source>
        <dbReference type="EMBL" id="GAA2157874.1"/>
    </source>
</evidence>
<dbReference type="PROSITE" id="PS01124">
    <property type="entry name" value="HTH_ARAC_FAMILY_2"/>
    <property type="match status" value="1"/>
</dbReference>
<evidence type="ECO:0000313" key="7">
    <source>
        <dbReference type="Proteomes" id="UP001501020"/>
    </source>
</evidence>
<evidence type="ECO:0000256" key="2">
    <source>
        <dbReference type="ARBA" id="ARBA00023125"/>
    </source>
</evidence>
<evidence type="ECO:0000256" key="1">
    <source>
        <dbReference type="ARBA" id="ARBA00023015"/>
    </source>
</evidence>
<dbReference type="PANTHER" id="PTHR46796">
    <property type="entry name" value="HTH-TYPE TRANSCRIPTIONAL ACTIVATOR RHAS-RELATED"/>
    <property type="match status" value="1"/>
</dbReference>
<keyword evidence="1" id="KW-0805">Transcription regulation</keyword>
<dbReference type="Proteomes" id="UP001501020">
    <property type="component" value="Unassembled WGS sequence"/>
</dbReference>
<keyword evidence="7" id="KW-1185">Reference proteome</keyword>
<keyword evidence="3" id="KW-0804">Transcription</keyword>
<name>A0ABN3AAN6_9ACTN</name>
<feature type="domain" description="HTH araC/xylS-type" evidence="5">
    <location>
        <begin position="23"/>
        <end position="121"/>
    </location>
</feature>
<feature type="region of interest" description="Disordered" evidence="4">
    <location>
        <begin position="1"/>
        <end position="23"/>
    </location>
</feature>
<sequence length="131" mass="14879">MARAGQAQFIEHPVPQDTGRSTSTTRQWALDRLAELITLEDMARHAHMSVRTFTRRFRSEVGSSPLKWLAQRRLAHARMLLESTDLTVARIATAYGFGDPVALRKHFHTYLGLSPLAYRRAHNAPEPMTAR</sequence>
<organism evidence="6 7">
    <name type="scientific">Actinomadura napierensis</name>
    <dbReference type="NCBI Taxonomy" id="267854"/>
    <lineage>
        <taxon>Bacteria</taxon>
        <taxon>Bacillati</taxon>
        <taxon>Actinomycetota</taxon>
        <taxon>Actinomycetes</taxon>
        <taxon>Streptosporangiales</taxon>
        <taxon>Thermomonosporaceae</taxon>
        <taxon>Actinomadura</taxon>
    </lineage>
</organism>
<proteinExistence type="predicted"/>
<protein>
    <recommendedName>
        <fullName evidence="5">HTH araC/xylS-type domain-containing protein</fullName>
    </recommendedName>
</protein>
<dbReference type="SUPFAM" id="SSF46689">
    <property type="entry name" value="Homeodomain-like"/>
    <property type="match status" value="2"/>
</dbReference>
<evidence type="ECO:0000259" key="5">
    <source>
        <dbReference type="PROSITE" id="PS01124"/>
    </source>
</evidence>
<dbReference type="InterPro" id="IPR009057">
    <property type="entry name" value="Homeodomain-like_sf"/>
</dbReference>
<dbReference type="Pfam" id="PF12833">
    <property type="entry name" value="HTH_18"/>
    <property type="match status" value="1"/>
</dbReference>
<dbReference type="Gene3D" id="1.10.10.60">
    <property type="entry name" value="Homeodomain-like"/>
    <property type="match status" value="1"/>
</dbReference>
<evidence type="ECO:0000256" key="4">
    <source>
        <dbReference type="SAM" id="MobiDB-lite"/>
    </source>
</evidence>
<reference evidence="6 7" key="1">
    <citation type="journal article" date="2019" name="Int. J. Syst. Evol. Microbiol.">
        <title>The Global Catalogue of Microorganisms (GCM) 10K type strain sequencing project: providing services to taxonomists for standard genome sequencing and annotation.</title>
        <authorList>
            <consortium name="The Broad Institute Genomics Platform"/>
            <consortium name="The Broad Institute Genome Sequencing Center for Infectious Disease"/>
            <person name="Wu L."/>
            <person name="Ma J."/>
        </authorList>
    </citation>
    <scope>NUCLEOTIDE SEQUENCE [LARGE SCALE GENOMIC DNA]</scope>
    <source>
        <strain evidence="6 7">JCM 13850</strain>
    </source>
</reference>
<gene>
    <name evidence="6" type="ORF">GCM10009727_68160</name>
</gene>